<keyword evidence="5" id="KW-1185">Reference proteome</keyword>
<dbReference type="InterPro" id="IPR011010">
    <property type="entry name" value="DNA_brk_join_enz"/>
</dbReference>
<name>A0ABS1RM03_9RHOB</name>
<evidence type="ECO:0000259" key="3">
    <source>
        <dbReference type="PROSITE" id="PS51898"/>
    </source>
</evidence>
<dbReference type="InterPro" id="IPR002104">
    <property type="entry name" value="Integrase_catalytic"/>
</dbReference>
<dbReference type="EMBL" id="JAESIL010000125">
    <property type="protein sequence ID" value="MBL3580260.1"/>
    <property type="molecule type" value="Genomic_DNA"/>
</dbReference>
<dbReference type="Gene3D" id="1.10.443.10">
    <property type="entry name" value="Intergrase catalytic core"/>
    <property type="match status" value="1"/>
</dbReference>
<evidence type="ECO:0000256" key="2">
    <source>
        <dbReference type="ARBA" id="ARBA00023172"/>
    </source>
</evidence>
<keyword evidence="1" id="KW-0238">DNA-binding</keyword>
<proteinExistence type="predicted"/>
<dbReference type="InterPro" id="IPR013762">
    <property type="entry name" value="Integrase-like_cat_sf"/>
</dbReference>
<protein>
    <submittedName>
        <fullName evidence="4">Tyrosine-type recombinase/integrase</fullName>
    </submittedName>
</protein>
<keyword evidence="2" id="KW-0233">DNA recombination</keyword>
<evidence type="ECO:0000313" key="4">
    <source>
        <dbReference type="EMBL" id="MBL3580260.1"/>
    </source>
</evidence>
<reference evidence="5" key="1">
    <citation type="submission" date="2021-01" db="EMBL/GenBank/DDBJ databases">
        <title>Draft genomes of Rhodovulum sulfidophilum.</title>
        <authorList>
            <person name="Guzman M.S."/>
        </authorList>
    </citation>
    <scope>NUCLEOTIDE SEQUENCE [LARGE SCALE GENOMIC DNA]</scope>
    <source>
        <strain evidence="5">AB19</strain>
    </source>
</reference>
<dbReference type="Gene3D" id="1.10.150.130">
    <property type="match status" value="1"/>
</dbReference>
<dbReference type="RefSeq" id="WP_081381982.1">
    <property type="nucleotide sequence ID" value="NZ_JAESIL010000125.1"/>
</dbReference>
<organism evidence="4 5">
    <name type="scientific">Rhodovulum visakhapatnamense</name>
    <dbReference type="NCBI Taxonomy" id="364297"/>
    <lineage>
        <taxon>Bacteria</taxon>
        <taxon>Pseudomonadati</taxon>
        <taxon>Pseudomonadota</taxon>
        <taxon>Alphaproteobacteria</taxon>
        <taxon>Rhodobacterales</taxon>
        <taxon>Paracoccaceae</taxon>
        <taxon>Rhodovulum</taxon>
    </lineage>
</organism>
<feature type="domain" description="Tyr recombinase" evidence="3">
    <location>
        <begin position="173"/>
        <end position="347"/>
    </location>
</feature>
<accession>A0ABS1RM03</accession>
<dbReference type="SUPFAM" id="SSF56349">
    <property type="entry name" value="DNA breaking-rejoining enzymes"/>
    <property type="match status" value="1"/>
</dbReference>
<sequence>MGLEVRVNLPGLTRTTTSSGGIRWRVRVAGQPLRKINLGVGPSHPEFMVRYEAARRGEVWTPLEDRGPIPRSVSWLTLEFEKAMQERVAAGLMHANTLKQRRAYYDRVRAVHGEKAMQIPRAKIVEIRDSMISTPGAADNMIKSLRACFAWAIERGILAENPATGIGKLSRGHGAVPWSIDDLQKFRDRHPAGTMANLALTIFMFTACRLDDARRFGRHHERRIDGITYLDWMPGKRGSARVVIPILPPLAEAIKAQTLVGPTYLLNGLGRPFASSAAFGNWFRDRVAEAGLEGRSPHGIRKAAGELLALEGASQYHIMAIHGHTQAKTSETYTSGVNRQKLAAEAMELLRGMKW</sequence>
<comment type="caution">
    <text evidence="4">The sequence shown here is derived from an EMBL/GenBank/DDBJ whole genome shotgun (WGS) entry which is preliminary data.</text>
</comment>
<dbReference type="PROSITE" id="PS51898">
    <property type="entry name" value="TYR_RECOMBINASE"/>
    <property type="match status" value="1"/>
</dbReference>
<evidence type="ECO:0000313" key="5">
    <source>
        <dbReference type="Proteomes" id="UP000635853"/>
    </source>
</evidence>
<gene>
    <name evidence="4" type="ORF">JMJ92_19215</name>
</gene>
<dbReference type="Proteomes" id="UP000635853">
    <property type="component" value="Unassembled WGS sequence"/>
</dbReference>
<dbReference type="InterPro" id="IPR010998">
    <property type="entry name" value="Integrase_recombinase_N"/>
</dbReference>
<evidence type="ECO:0000256" key="1">
    <source>
        <dbReference type="ARBA" id="ARBA00023125"/>
    </source>
</evidence>